<keyword evidence="1" id="KW-0812">Transmembrane</keyword>
<accession>A0A420B7S5</accession>
<reference evidence="2 3" key="1">
    <citation type="submission" date="2018-09" db="EMBL/GenBank/DDBJ databases">
        <title>Genomic Encyclopedia of Type Strains, Phase III (KMG-III): the genomes of soil and plant-associated and newly described type strains.</title>
        <authorList>
            <person name="Whitman W."/>
        </authorList>
    </citation>
    <scope>NUCLEOTIDE SEQUENCE [LARGE SCALE GENOMIC DNA]</scope>
    <source>
        <strain evidence="2 3">CECT 7938</strain>
    </source>
</reference>
<sequence>MNSEILKLKRQVKLLIGACLVLFLGMIVTVFTVLNHDRSGSVLDVERINIREADGTIKMVLSNKARQHPGRMLKKDLEPREREAGLIFFNSDGDECGGLVYDNDKESAGMVYSIDKYQDDQIMQLQYMEDTQTKKRKYGLQLWSYGKEDAFAERQDRYKELTTSDSKQVRDSAVTIMRNEGLLATDRMFLGKNYKDEIGLFIHDSQGRPRIRIMVDKNNQAILETVDTLGNVMVKSGI</sequence>
<proteinExistence type="predicted"/>
<keyword evidence="1" id="KW-0472">Membrane</keyword>
<protein>
    <submittedName>
        <fullName evidence="2">Uncharacterized protein</fullName>
    </submittedName>
</protein>
<evidence type="ECO:0000313" key="2">
    <source>
        <dbReference type="EMBL" id="RKE52698.1"/>
    </source>
</evidence>
<feature type="transmembrane region" description="Helical" evidence="1">
    <location>
        <begin position="12"/>
        <end position="34"/>
    </location>
</feature>
<keyword evidence="1" id="KW-1133">Transmembrane helix</keyword>
<dbReference type="OrthoDB" id="1349101at2"/>
<organism evidence="2 3">
    <name type="scientific">Sphingobacterium detergens</name>
    <dbReference type="NCBI Taxonomy" id="1145106"/>
    <lineage>
        <taxon>Bacteria</taxon>
        <taxon>Pseudomonadati</taxon>
        <taxon>Bacteroidota</taxon>
        <taxon>Sphingobacteriia</taxon>
        <taxon>Sphingobacteriales</taxon>
        <taxon>Sphingobacteriaceae</taxon>
        <taxon>Sphingobacterium</taxon>
    </lineage>
</organism>
<evidence type="ECO:0000313" key="3">
    <source>
        <dbReference type="Proteomes" id="UP000286246"/>
    </source>
</evidence>
<name>A0A420B7S5_SPHD1</name>
<keyword evidence="3" id="KW-1185">Reference proteome</keyword>
<gene>
    <name evidence="2" type="ORF">DFQ12_2940</name>
</gene>
<comment type="caution">
    <text evidence="2">The sequence shown here is derived from an EMBL/GenBank/DDBJ whole genome shotgun (WGS) entry which is preliminary data.</text>
</comment>
<dbReference type="EMBL" id="RAPY01000002">
    <property type="protein sequence ID" value="RKE52698.1"/>
    <property type="molecule type" value="Genomic_DNA"/>
</dbReference>
<dbReference type="Proteomes" id="UP000286246">
    <property type="component" value="Unassembled WGS sequence"/>
</dbReference>
<dbReference type="RefSeq" id="WP_147420417.1">
    <property type="nucleotide sequence ID" value="NZ_RAPY01000002.1"/>
</dbReference>
<evidence type="ECO:0000256" key="1">
    <source>
        <dbReference type="SAM" id="Phobius"/>
    </source>
</evidence>
<dbReference type="AlphaFoldDB" id="A0A420B7S5"/>